<dbReference type="Gene3D" id="1.10.260.40">
    <property type="entry name" value="lambda repressor-like DNA-binding domains"/>
    <property type="match status" value="1"/>
</dbReference>
<evidence type="ECO:0000256" key="1">
    <source>
        <dbReference type="ARBA" id="ARBA00022670"/>
    </source>
</evidence>
<gene>
    <name evidence="7" type="ORF">AELL_1492</name>
    <name evidence="8" type="ORF">CP962_12540</name>
</gene>
<evidence type="ECO:0000259" key="6">
    <source>
        <dbReference type="Pfam" id="PF00717"/>
    </source>
</evidence>
<keyword evidence="2" id="KW-0378">Hydrolase</keyword>
<evidence type="ECO:0000313" key="10">
    <source>
        <dbReference type="Proteomes" id="UP000290588"/>
    </source>
</evidence>
<dbReference type="PANTHER" id="PTHR40661">
    <property type="match status" value="1"/>
</dbReference>
<evidence type="ECO:0000313" key="9">
    <source>
        <dbReference type="Proteomes" id="UP000262582"/>
    </source>
</evidence>
<dbReference type="CDD" id="cd06529">
    <property type="entry name" value="S24_LexA-like"/>
    <property type="match status" value="1"/>
</dbReference>
<dbReference type="PANTHER" id="PTHR40661:SF3">
    <property type="entry name" value="FELS-1 PROPHAGE TRANSCRIPTIONAL REGULATOR"/>
    <property type="match status" value="1"/>
</dbReference>
<dbReference type="Proteomes" id="UP000262582">
    <property type="component" value="Chromosome"/>
</dbReference>
<dbReference type="InterPro" id="IPR039418">
    <property type="entry name" value="LexA-like"/>
</dbReference>
<dbReference type="EMBL" id="CP032097">
    <property type="protein sequence ID" value="AXX95154.1"/>
    <property type="molecule type" value="Genomic_DNA"/>
</dbReference>
<evidence type="ECO:0000256" key="2">
    <source>
        <dbReference type="ARBA" id="ARBA00022801"/>
    </source>
</evidence>
<dbReference type="Pfam" id="PF00717">
    <property type="entry name" value="Peptidase_S24"/>
    <property type="match status" value="1"/>
</dbReference>
<organism evidence="8 10">
    <name type="scientific">Arcobacter ellisii</name>
    <dbReference type="NCBI Taxonomy" id="913109"/>
    <lineage>
        <taxon>Bacteria</taxon>
        <taxon>Pseudomonadati</taxon>
        <taxon>Campylobacterota</taxon>
        <taxon>Epsilonproteobacteria</taxon>
        <taxon>Campylobacterales</taxon>
        <taxon>Arcobacteraceae</taxon>
        <taxon>Arcobacter</taxon>
    </lineage>
</organism>
<evidence type="ECO:0000256" key="3">
    <source>
        <dbReference type="ARBA" id="ARBA00023015"/>
    </source>
</evidence>
<proteinExistence type="predicted"/>
<dbReference type="PROSITE" id="PS00501">
    <property type="entry name" value="SPASE_I_1"/>
    <property type="match status" value="1"/>
</dbReference>
<dbReference type="GO" id="GO:0006508">
    <property type="term" value="P:proteolysis"/>
    <property type="evidence" value="ECO:0007669"/>
    <property type="project" value="UniProtKB-KW"/>
</dbReference>
<dbReference type="Proteomes" id="UP000290588">
    <property type="component" value="Unassembled WGS sequence"/>
</dbReference>
<dbReference type="OrthoDB" id="5363392at2"/>
<dbReference type="InterPro" id="IPR036286">
    <property type="entry name" value="LexA/Signal_pep-like_sf"/>
</dbReference>
<feature type="domain" description="Peptidase S24/S26A/S26B/S26C" evidence="6">
    <location>
        <begin position="93"/>
        <end position="211"/>
    </location>
</feature>
<dbReference type="GO" id="GO:0016020">
    <property type="term" value="C:membrane"/>
    <property type="evidence" value="ECO:0007669"/>
    <property type="project" value="InterPro"/>
</dbReference>
<evidence type="ECO:0000313" key="8">
    <source>
        <dbReference type="EMBL" id="RXI29042.1"/>
    </source>
</evidence>
<dbReference type="KEGG" id="aell:AELL_1492"/>
<dbReference type="AlphaFoldDB" id="A0A347U8H6"/>
<dbReference type="GO" id="GO:0004252">
    <property type="term" value="F:serine-type endopeptidase activity"/>
    <property type="evidence" value="ECO:0007669"/>
    <property type="project" value="InterPro"/>
</dbReference>
<dbReference type="InterPro" id="IPR010982">
    <property type="entry name" value="Lambda_DNA-bd_dom_sf"/>
</dbReference>
<accession>A0A347U8H6</accession>
<dbReference type="GO" id="GO:0003677">
    <property type="term" value="F:DNA binding"/>
    <property type="evidence" value="ECO:0007669"/>
    <property type="project" value="UniProtKB-KW"/>
</dbReference>
<dbReference type="Gene3D" id="2.10.109.10">
    <property type="entry name" value="Umud Fragment, subunit A"/>
    <property type="match status" value="1"/>
</dbReference>
<dbReference type="RefSeq" id="WP_118917341.1">
    <property type="nucleotide sequence ID" value="NZ_CP032097.1"/>
</dbReference>
<evidence type="ECO:0000256" key="5">
    <source>
        <dbReference type="ARBA" id="ARBA00023163"/>
    </source>
</evidence>
<keyword evidence="4" id="KW-0238">DNA-binding</keyword>
<evidence type="ECO:0000256" key="4">
    <source>
        <dbReference type="ARBA" id="ARBA00023125"/>
    </source>
</evidence>
<sequence>MLIVDEIIEKLKDIISADGKNGKVFDKDVAESLELSQANFATMKNRGKIPFSNILNFCAKKKISINWLLYNQNPGSLVDTTDKYWIKYYPSIAVSAGGGAYEAEDNYESLELPTYFVNMLGGKENLKNIDAINVVGDSMEPTLNSDNIIFIDKTKKDVTRDGIYAFTTTHGLFVKRIQRRVDGKLDIISDNKDYPSQILNKNDLEILGKVISSFGLVY</sequence>
<keyword evidence="9" id="KW-1185">Reference proteome</keyword>
<reference evidence="7 9" key="2">
    <citation type="submission" date="2018-08" db="EMBL/GenBank/DDBJ databases">
        <title>Complete genome of the Arcobacter ellisii type strain LMG 26155.</title>
        <authorList>
            <person name="Miller W.G."/>
            <person name="Yee E."/>
            <person name="Bono J.L."/>
        </authorList>
    </citation>
    <scope>NUCLEOTIDE SEQUENCE [LARGE SCALE GENOMIC DNA]</scope>
    <source>
        <strain evidence="7 9">LMG 26155</strain>
    </source>
</reference>
<reference evidence="8 10" key="1">
    <citation type="submission" date="2017-09" db="EMBL/GenBank/DDBJ databases">
        <title>Genomics of the genus Arcobacter.</title>
        <authorList>
            <person name="Perez-Cataluna A."/>
            <person name="Figueras M.J."/>
            <person name="Salas-Masso N."/>
        </authorList>
    </citation>
    <scope>NUCLEOTIDE SEQUENCE [LARGE SCALE GENOMIC DNA]</scope>
    <source>
        <strain evidence="8 10">CECT 7837</strain>
    </source>
</reference>
<dbReference type="EMBL" id="NXIG01000015">
    <property type="protein sequence ID" value="RXI29042.1"/>
    <property type="molecule type" value="Genomic_DNA"/>
</dbReference>
<name>A0A347U8H6_9BACT</name>
<keyword evidence="3" id="KW-0805">Transcription regulation</keyword>
<dbReference type="InterPro" id="IPR015927">
    <property type="entry name" value="Peptidase_S24_S26A/B/C"/>
</dbReference>
<protein>
    <submittedName>
        <fullName evidence="7 8">Peptidase S24</fullName>
    </submittedName>
</protein>
<dbReference type="InterPro" id="IPR019756">
    <property type="entry name" value="Pept_S26A_signal_pept_1_Ser-AS"/>
</dbReference>
<dbReference type="SUPFAM" id="SSF51306">
    <property type="entry name" value="LexA/Signal peptidase"/>
    <property type="match status" value="1"/>
</dbReference>
<evidence type="ECO:0000313" key="7">
    <source>
        <dbReference type="EMBL" id="AXX95154.1"/>
    </source>
</evidence>
<keyword evidence="5" id="KW-0804">Transcription</keyword>
<keyword evidence="1" id="KW-0645">Protease</keyword>